<evidence type="ECO:0000313" key="1">
    <source>
        <dbReference type="EMBL" id="PKY57392.1"/>
    </source>
</evidence>
<name>A0A2I1HNH6_9GLOM</name>
<evidence type="ECO:0008006" key="4">
    <source>
        <dbReference type="Google" id="ProtNLM"/>
    </source>
</evidence>
<dbReference type="VEuPathDB" id="FungiDB:RhiirA1_404656"/>
<dbReference type="VEuPathDB" id="FungiDB:FUN_012629"/>
<organism evidence="2 3">
    <name type="scientific">Rhizophagus irregularis</name>
    <dbReference type="NCBI Taxonomy" id="588596"/>
    <lineage>
        <taxon>Eukaryota</taxon>
        <taxon>Fungi</taxon>
        <taxon>Fungi incertae sedis</taxon>
        <taxon>Mucoromycota</taxon>
        <taxon>Glomeromycotina</taxon>
        <taxon>Glomeromycetes</taxon>
        <taxon>Glomerales</taxon>
        <taxon>Glomeraceae</taxon>
        <taxon>Rhizophagus</taxon>
    </lineage>
</organism>
<gene>
    <name evidence="1" type="ORF">RhiirA4_428950</name>
    <name evidence="2" type="ORF">RhiirA4_431134</name>
</gene>
<dbReference type="EMBL" id="LLXI01004266">
    <property type="protein sequence ID" value="PKY60438.1"/>
    <property type="molecule type" value="Genomic_DNA"/>
</dbReference>
<dbReference type="VEuPathDB" id="FungiDB:RhiirFUN_010132"/>
<dbReference type="EMBL" id="LLXI01002537">
    <property type="protein sequence ID" value="PKY57392.1"/>
    <property type="molecule type" value="Genomic_DNA"/>
</dbReference>
<comment type="caution">
    <text evidence="2">The sequence shown here is derived from an EMBL/GenBank/DDBJ whole genome shotgun (WGS) entry which is preliminary data.</text>
</comment>
<reference evidence="2 3" key="1">
    <citation type="submission" date="2015-10" db="EMBL/GenBank/DDBJ databases">
        <title>Genome analyses suggest a sexual origin of heterokaryosis in a supposedly ancient asexual fungus.</title>
        <authorList>
            <person name="Ropars J."/>
            <person name="Sedzielewska K."/>
            <person name="Noel J."/>
            <person name="Charron P."/>
            <person name="Farinelli L."/>
            <person name="Marton T."/>
            <person name="Kruger M."/>
            <person name="Pelin A."/>
            <person name="Brachmann A."/>
            <person name="Corradi N."/>
        </authorList>
    </citation>
    <scope>NUCLEOTIDE SEQUENCE [LARGE SCALE GENOMIC DNA]</scope>
    <source>
        <strain evidence="2 3">A4</strain>
    </source>
</reference>
<dbReference type="SUPFAM" id="SSF53098">
    <property type="entry name" value="Ribonuclease H-like"/>
    <property type="match status" value="1"/>
</dbReference>
<dbReference type="Proteomes" id="UP000234323">
    <property type="component" value="Unassembled WGS sequence"/>
</dbReference>
<evidence type="ECO:0000313" key="2">
    <source>
        <dbReference type="EMBL" id="PKY60438.1"/>
    </source>
</evidence>
<proteinExistence type="predicted"/>
<sequence length="163" mass="19264">MFYDATLYMSNSQFVTLSSSIPIYNSLLEHLEKLLDKNNKKYYCKSSEVRLAITKVIDPRFKLSYYQKQEWEQHYIDAAKQIFTDTFKNNYQDNIDIINESENTINNDNDFFFNIFGSNSNNNDYNEIEAYLQQPAASIKTNPLQWWKVQAFLLKEFSLEGAI</sequence>
<dbReference type="InterPro" id="IPR012337">
    <property type="entry name" value="RNaseH-like_sf"/>
</dbReference>
<keyword evidence="3" id="KW-1185">Reference proteome</keyword>
<protein>
    <recommendedName>
        <fullName evidence="4">hAT-like transposase RNase-H fold domain-containing protein</fullName>
    </recommendedName>
</protein>
<dbReference type="AlphaFoldDB" id="A0A2I1HNH6"/>
<accession>A0A2I1HNH6</accession>
<evidence type="ECO:0000313" key="3">
    <source>
        <dbReference type="Proteomes" id="UP000234323"/>
    </source>
</evidence>